<organism evidence="2 3">
    <name type="scientific">Actinophytocola algeriensis</name>
    <dbReference type="NCBI Taxonomy" id="1768010"/>
    <lineage>
        <taxon>Bacteria</taxon>
        <taxon>Bacillati</taxon>
        <taxon>Actinomycetota</taxon>
        <taxon>Actinomycetes</taxon>
        <taxon>Pseudonocardiales</taxon>
        <taxon>Pseudonocardiaceae</taxon>
    </lineage>
</organism>
<feature type="compositionally biased region" description="Low complexity" evidence="1">
    <location>
        <begin position="617"/>
        <end position="629"/>
    </location>
</feature>
<feature type="compositionally biased region" description="Gly residues" evidence="1">
    <location>
        <begin position="305"/>
        <end position="331"/>
    </location>
</feature>
<feature type="compositionally biased region" description="Pro residues" evidence="1">
    <location>
        <begin position="334"/>
        <end position="350"/>
    </location>
</feature>
<sequence length="677" mass="69861">MKFELPNAVAAMNNAVAAVGDDGDSWELIGDPLTKVVDEVVPAYNEKLDLKLDPSAGNKRAEVCTVRWGKIDKDVARLNGLVAAIRNVAAVIKSGKDTIAHEWKGESYDAFRLQIEKVEKTLDDYAAAVETTAAGMKAATDGTRQMFTTYRDDTVEKHLVFDKVSKPDDWWRLSANDAEFLVENCGSQTAISDCLYNNDEQVGVINGKLTNRRLFDQVTQWDCTRNPGVVIGQYNYLVDEAYEERTHISGKIHNWYVATDELKTRVGEAFDAALENLRIIAEVKVFSTLSVPGATAPAGAPSGDPGPGAGGGSPGPGPGAGYPGPGGGGGEVAMPPPGPAPEPEPMPEPEPVAAAAAEPDTAQATDPAAAETVSIKDGDRTISVSSPDGQGHVKVTVDDGSGTPKSYALDFDAASGMGPKPGTEGQQAEPEEGVEQVPARSDGKCVIKDGDVTITAERPLFSPDSISITVDDGTGAPKSYTLDFPEEPDTSAADAQPDQAAARQATNGAVPGAVSPSQDATAAPVPDTRHTEPGTREPAAREPAAQPAATQEPAQPATSATAGPAAQPAATGQETHAQAWTSDQGGSLSGVLEADQPEGEAGLASVPDDAATESSEATGMAGAGLPMMGGATGSGGGEPGRAGSGWSVHGDLFDSGEPVYSMHGVLGDDDLETREAQ</sequence>
<feature type="region of interest" description="Disordered" evidence="1">
    <location>
        <begin position="296"/>
        <end position="444"/>
    </location>
</feature>
<keyword evidence="3" id="KW-1185">Reference proteome</keyword>
<evidence type="ECO:0000256" key="1">
    <source>
        <dbReference type="SAM" id="MobiDB-lite"/>
    </source>
</evidence>
<dbReference type="Proteomes" id="UP000520767">
    <property type="component" value="Unassembled WGS sequence"/>
</dbReference>
<feature type="compositionally biased region" description="Polar residues" evidence="1">
    <location>
        <begin position="574"/>
        <end position="586"/>
    </location>
</feature>
<dbReference type="RefSeq" id="WP_184816012.1">
    <property type="nucleotide sequence ID" value="NZ_JACHJQ010000011.1"/>
</dbReference>
<feature type="compositionally biased region" description="Low complexity" evidence="1">
    <location>
        <begin position="492"/>
        <end position="505"/>
    </location>
</feature>
<feature type="compositionally biased region" description="Basic and acidic residues" evidence="1">
    <location>
        <begin position="527"/>
        <end position="540"/>
    </location>
</feature>
<feature type="compositionally biased region" description="Acidic residues" evidence="1">
    <location>
        <begin position="667"/>
        <end position="677"/>
    </location>
</feature>
<evidence type="ECO:0000313" key="3">
    <source>
        <dbReference type="Proteomes" id="UP000520767"/>
    </source>
</evidence>
<accession>A0A7W7QEL0</accession>
<proteinExistence type="predicted"/>
<feature type="compositionally biased region" description="Low complexity" evidence="1">
    <location>
        <begin position="541"/>
        <end position="573"/>
    </location>
</feature>
<comment type="caution">
    <text evidence="2">The sequence shown here is derived from an EMBL/GenBank/DDBJ whole genome shotgun (WGS) entry which is preliminary data.</text>
</comment>
<feature type="compositionally biased region" description="Low complexity" evidence="1">
    <location>
        <begin position="351"/>
        <end position="371"/>
    </location>
</feature>
<name>A0A7W7QEL0_9PSEU</name>
<protein>
    <submittedName>
        <fullName evidence="2">Uncharacterized protein YukE</fullName>
    </submittedName>
</protein>
<reference evidence="2 3" key="1">
    <citation type="submission" date="2020-08" db="EMBL/GenBank/DDBJ databases">
        <title>Genomic Encyclopedia of Type Strains, Phase III (KMG-III): the genomes of soil and plant-associated and newly described type strains.</title>
        <authorList>
            <person name="Whitman W."/>
        </authorList>
    </citation>
    <scope>NUCLEOTIDE SEQUENCE [LARGE SCALE GENOMIC DNA]</scope>
    <source>
        <strain evidence="2 3">CECT 8960</strain>
    </source>
</reference>
<evidence type="ECO:0000313" key="2">
    <source>
        <dbReference type="EMBL" id="MBB4912038.1"/>
    </source>
</evidence>
<dbReference type="EMBL" id="JACHJQ010000011">
    <property type="protein sequence ID" value="MBB4912038.1"/>
    <property type="molecule type" value="Genomic_DNA"/>
</dbReference>
<feature type="region of interest" description="Disordered" evidence="1">
    <location>
        <begin position="457"/>
        <end position="677"/>
    </location>
</feature>
<feature type="compositionally biased region" description="Gly residues" evidence="1">
    <location>
        <begin position="630"/>
        <end position="643"/>
    </location>
</feature>
<gene>
    <name evidence="2" type="ORF">FHR82_008309</name>
</gene>
<dbReference type="AlphaFoldDB" id="A0A7W7QEL0"/>
<dbReference type="SUPFAM" id="SSF140453">
    <property type="entry name" value="EsxAB dimer-like"/>
    <property type="match status" value="1"/>
</dbReference>
<dbReference type="InterPro" id="IPR036689">
    <property type="entry name" value="ESAT-6-like_sf"/>
</dbReference>